<gene>
    <name evidence="2" type="ORF">PPRIM_AZ9-3.1.T1160062</name>
</gene>
<protein>
    <submittedName>
        <fullName evidence="2">Uncharacterized protein</fullName>
    </submittedName>
</protein>
<dbReference type="OMA" id="QWINFIQ"/>
<organism evidence="2 3">
    <name type="scientific">Paramecium primaurelia</name>
    <dbReference type="NCBI Taxonomy" id="5886"/>
    <lineage>
        <taxon>Eukaryota</taxon>
        <taxon>Sar</taxon>
        <taxon>Alveolata</taxon>
        <taxon>Ciliophora</taxon>
        <taxon>Intramacronucleata</taxon>
        <taxon>Oligohymenophorea</taxon>
        <taxon>Peniculida</taxon>
        <taxon>Parameciidae</taxon>
        <taxon>Paramecium</taxon>
    </lineage>
</organism>
<evidence type="ECO:0000256" key="1">
    <source>
        <dbReference type="SAM" id="MobiDB-lite"/>
    </source>
</evidence>
<comment type="caution">
    <text evidence="2">The sequence shown here is derived from an EMBL/GenBank/DDBJ whole genome shotgun (WGS) entry which is preliminary data.</text>
</comment>
<feature type="region of interest" description="Disordered" evidence="1">
    <location>
        <begin position="223"/>
        <end position="250"/>
    </location>
</feature>
<evidence type="ECO:0000313" key="2">
    <source>
        <dbReference type="EMBL" id="CAD8101648.1"/>
    </source>
</evidence>
<dbReference type="EMBL" id="CAJJDM010000119">
    <property type="protein sequence ID" value="CAD8101648.1"/>
    <property type="molecule type" value="Genomic_DNA"/>
</dbReference>
<keyword evidence="3" id="KW-1185">Reference proteome</keyword>
<sequence>MQQRPIINRDLQEKKDKAAQSLHDYKKSLELNYKEYISQTSEQQLNDFESISRPSVKSMPVKTRDLLNKYKAQLEIVPKFQIVSKPNPQLQIKQHQELEEHQQSVSSQCSEPPKNPFEDSRKTKQDEQNISFSRQKEVQLPDSQIKQDIVQIDQFRQKNPFDSSNLMQFTQIQMLDPYAKTISDRNLVSHYTSQESSNIQNLSQTQEKSLDSQQFYDTIEEQGQFQQSGKVNSGTQFQKFDHNQQSSRTYKSIKEEIQDELSSMTHSSHQEEKAHLNQSQIYESLDQESQLVEKAQRWSQYQDIPQNTAQFNPNVQPTILEVKQEDQNSLYIKQDTSNNDINYGQSFDQAQQQSSYLNNQVNSKLLDKVTINDGITMNNHIISKKLSQELVIDMEKFEQNSHLLNSINKTQLLFITEKYFDLMIIKCNKNLLQDFRLLKKLQSYLYKKDIITLRNCMKQFKINKDKQLEKYEKDRISRQFLFQKQQQLKENIFSALQQNKVVQIQFFQNTIQLINKHKLKVLMIRWKTQVYQQKMKKQMDLQYKQFLFNGWLNVAKREKKAKDIKCLTKYYFTTIKKFYQTWKYFTYQQQRLQSKFLNAYRNVNLMKKKFIMLQWINFIQEVKKEKEFESYAKQANEYIPVKVNLKLQNIKIYNIK</sequence>
<name>A0A8S1PGR8_PARPR</name>
<accession>A0A8S1PGR8</accession>
<feature type="region of interest" description="Disordered" evidence="1">
    <location>
        <begin position="95"/>
        <end position="140"/>
    </location>
</feature>
<dbReference type="Proteomes" id="UP000688137">
    <property type="component" value="Unassembled WGS sequence"/>
</dbReference>
<proteinExistence type="predicted"/>
<evidence type="ECO:0000313" key="3">
    <source>
        <dbReference type="Proteomes" id="UP000688137"/>
    </source>
</evidence>
<dbReference type="AlphaFoldDB" id="A0A8S1PGR8"/>
<reference evidence="2" key="1">
    <citation type="submission" date="2021-01" db="EMBL/GenBank/DDBJ databases">
        <authorList>
            <consortium name="Genoscope - CEA"/>
            <person name="William W."/>
        </authorList>
    </citation>
    <scope>NUCLEOTIDE SEQUENCE</scope>
</reference>
<feature type="compositionally biased region" description="Basic and acidic residues" evidence="1">
    <location>
        <begin position="116"/>
        <end position="127"/>
    </location>
</feature>